<keyword evidence="2" id="KW-1185">Reference proteome</keyword>
<comment type="caution">
    <text evidence="1">The sequence shown here is derived from an EMBL/GenBank/DDBJ whole genome shotgun (WGS) entry which is preliminary data.</text>
</comment>
<dbReference type="EMBL" id="JAJSOF020000039">
    <property type="protein sequence ID" value="KAJ4426880.1"/>
    <property type="molecule type" value="Genomic_DNA"/>
</dbReference>
<dbReference type="Proteomes" id="UP001148838">
    <property type="component" value="Unassembled WGS sequence"/>
</dbReference>
<gene>
    <name evidence="1" type="ORF">ANN_26679</name>
</gene>
<reference evidence="1 2" key="1">
    <citation type="journal article" date="2022" name="Allergy">
        <title>Genome assembly and annotation of Periplaneta americana reveal a comprehensive cockroach allergen profile.</title>
        <authorList>
            <person name="Wang L."/>
            <person name="Xiong Q."/>
            <person name="Saelim N."/>
            <person name="Wang L."/>
            <person name="Nong W."/>
            <person name="Wan A.T."/>
            <person name="Shi M."/>
            <person name="Liu X."/>
            <person name="Cao Q."/>
            <person name="Hui J.H.L."/>
            <person name="Sookrung N."/>
            <person name="Leung T.F."/>
            <person name="Tungtrongchitr A."/>
            <person name="Tsui S.K.W."/>
        </authorList>
    </citation>
    <scope>NUCLEOTIDE SEQUENCE [LARGE SCALE GENOMIC DNA]</scope>
    <source>
        <strain evidence="1">PWHHKU_190912</strain>
    </source>
</reference>
<organism evidence="1 2">
    <name type="scientific">Periplaneta americana</name>
    <name type="common">American cockroach</name>
    <name type="synonym">Blatta americana</name>
    <dbReference type="NCBI Taxonomy" id="6978"/>
    <lineage>
        <taxon>Eukaryota</taxon>
        <taxon>Metazoa</taxon>
        <taxon>Ecdysozoa</taxon>
        <taxon>Arthropoda</taxon>
        <taxon>Hexapoda</taxon>
        <taxon>Insecta</taxon>
        <taxon>Pterygota</taxon>
        <taxon>Neoptera</taxon>
        <taxon>Polyneoptera</taxon>
        <taxon>Dictyoptera</taxon>
        <taxon>Blattodea</taxon>
        <taxon>Blattoidea</taxon>
        <taxon>Blattidae</taxon>
        <taxon>Blattinae</taxon>
        <taxon>Periplaneta</taxon>
    </lineage>
</organism>
<evidence type="ECO:0000313" key="2">
    <source>
        <dbReference type="Proteomes" id="UP001148838"/>
    </source>
</evidence>
<accession>A0ABQ8RYX3</accession>
<evidence type="ECO:0000313" key="1">
    <source>
        <dbReference type="EMBL" id="KAJ4426880.1"/>
    </source>
</evidence>
<name>A0ABQ8RYX3_PERAM</name>
<sequence>MEGAFLNIEKAGRNMGLTINHGCEKTNLKNIPSSTTIGRYDFERVDEFKYLESTVTYSNDISYEIKQSVQELKAPDKQKRVVYCTWLRSLVGNHGIAELDRMRHGFTLVAT</sequence>
<protein>
    <submittedName>
        <fullName evidence="1">Uncharacterized protein</fullName>
    </submittedName>
</protein>
<proteinExistence type="predicted"/>